<proteinExistence type="predicted"/>
<dbReference type="OrthoDB" id="445357at2759"/>
<dbReference type="Proteomes" id="UP000580250">
    <property type="component" value="Unassembled WGS sequence"/>
</dbReference>
<sequence length="494" mass="58254">MNKLTVDNDKNLVNIPNNFDQKIKLLQQEITNKETEKFQNLEQKYIKNYQSLELKIQEIKEENKDKITNFEQIIQQKDVKINLLEGEVKKQMSDIQRDQYKHLLKFQNEIKEIKTENEANIKILKQKNKEKYQQLEKENKNKISNLEEIISEKEVKITSMEKDIKECMNKLEVDTDQKIKLFQKEVTNKLEQKYKENCQSLELKIQKIEEENKNKIINLERIIQQKDEKINLLEGEVKKAEETINALNKKIDNLTEEQEHLFNVIIKKPKYTQIKNKWKYFDNIRKCCEDNCVNTNTPIGKCKNGNGFVEIINDTDIKYNKCIEAGKGENRNAQLDAENKFYKPNTDCNFASLFYYYEIKLKKEGPEYSWVGFRDSKGYILLGDNGLIYYSPTPNTAGISFKILSFSWNDGDIFGCGLVFPPTKMLEKHPYVFFTQNGNQIGKAILLKEESDDYYELYLSLKSHSIETNFSNDLDANPFCFDISKHLFAEEFYN</sequence>
<dbReference type="AlphaFoldDB" id="A0A6V7WB72"/>
<evidence type="ECO:0000256" key="1">
    <source>
        <dbReference type="SAM" id="Coils"/>
    </source>
</evidence>
<name>A0A6V7WB72_MELEN</name>
<evidence type="ECO:0000313" key="2">
    <source>
        <dbReference type="EMBL" id="CAD2184443.1"/>
    </source>
</evidence>
<comment type="caution">
    <text evidence="2">The sequence shown here is derived from an EMBL/GenBank/DDBJ whole genome shotgun (WGS) entry which is preliminary data.</text>
</comment>
<evidence type="ECO:0000313" key="3">
    <source>
        <dbReference type="Proteomes" id="UP000580250"/>
    </source>
</evidence>
<protein>
    <submittedName>
        <fullName evidence="2">Uncharacterized protein</fullName>
    </submittedName>
</protein>
<gene>
    <name evidence="2" type="ORF">MENT_LOCUS36799</name>
</gene>
<keyword evidence="1" id="KW-0175">Coiled coil</keyword>
<feature type="coiled-coil region" evidence="1">
    <location>
        <begin position="42"/>
        <end position="76"/>
    </location>
</feature>
<accession>A0A6V7WB72</accession>
<organism evidence="2 3">
    <name type="scientific">Meloidogyne enterolobii</name>
    <name type="common">Root-knot nematode worm</name>
    <name type="synonym">Meloidogyne mayaguensis</name>
    <dbReference type="NCBI Taxonomy" id="390850"/>
    <lineage>
        <taxon>Eukaryota</taxon>
        <taxon>Metazoa</taxon>
        <taxon>Ecdysozoa</taxon>
        <taxon>Nematoda</taxon>
        <taxon>Chromadorea</taxon>
        <taxon>Rhabditida</taxon>
        <taxon>Tylenchina</taxon>
        <taxon>Tylenchomorpha</taxon>
        <taxon>Tylenchoidea</taxon>
        <taxon>Meloidogynidae</taxon>
        <taxon>Meloidogyninae</taxon>
        <taxon>Meloidogyne</taxon>
    </lineage>
</organism>
<dbReference type="InterPro" id="IPR043136">
    <property type="entry name" value="B30.2/SPRY_sf"/>
</dbReference>
<reference evidence="2 3" key="1">
    <citation type="submission" date="2020-08" db="EMBL/GenBank/DDBJ databases">
        <authorList>
            <person name="Koutsovoulos G."/>
            <person name="Danchin GJ E."/>
        </authorList>
    </citation>
    <scope>NUCLEOTIDE SEQUENCE [LARGE SCALE GENOMIC DNA]</scope>
</reference>
<dbReference type="Gene3D" id="2.60.120.920">
    <property type="match status" value="1"/>
</dbReference>
<dbReference type="EMBL" id="CAJEWN010000502">
    <property type="protein sequence ID" value="CAD2184443.1"/>
    <property type="molecule type" value="Genomic_DNA"/>
</dbReference>
<feature type="coiled-coil region" evidence="1">
    <location>
        <begin position="118"/>
        <end position="264"/>
    </location>
</feature>